<dbReference type="InterPro" id="IPR011048">
    <property type="entry name" value="Haem_d1_sf"/>
</dbReference>
<accession>A0ABZ2M1Z9</accession>
<proteinExistence type="inferred from homology"/>
<keyword evidence="2" id="KW-0313">Glucose metabolism</keyword>
<dbReference type="PANTHER" id="PTHR30344">
    <property type="entry name" value="6-PHOSPHOGLUCONOLACTONASE-RELATED"/>
    <property type="match status" value="1"/>
</dbReference>
<name>A0ABZ2M1Z9_9BACT</name>
<organism evidence="3 4">
    <name type="scientific">Pendulispora albinea</name>
    <dbReference type="NCBI Taxonomy" id="2741071"/>
    <lineage>
        <taxon>Bacteria</taxon>
        <taxon>Pseudomonadati</taxon>
        <taxon>Myxococcota</taxon>
        <taxon>Myxococcia</taxon>
        <taxon>Myxococcales</taxon>
        <taxon>Sorangiineae</taxon>
        <taxon>Pendulisporaceae</taxon>
        <taxon>Pendulispora</taxon>
    </lineage>
</organism>
<dbReference type="Gene3D" id="2.130.10.10">
    <property type="entry name" value="YVTN repeat-like/Quinoprotein amine dehydrogenase"/>
    <property type="match status" value="1"/>
</dbReference>
<dbReference type="PANTHER" id="PTHR30344:SF1">
    <property type="entry name" value="6-PHOSPHOGLUCONOLACTONASE"/>
    <property type="match status" value="1"/>
</dbReference>
<evidence type="ECO:0000313" key="4">
    <source>
        <dbReference type="Proteomes" id="UP001370348"/>
    </source>
</evidence>
<keyword evidence="4" id="KW-1185">Reference proteome</keyword>
<dbReference type="SUPFAM" id="SSF51004">
    <property type="entry name" value="C-terminal (heme d1) domain of cytochrome cd1-nitrite reductase"/>
    <property type="match status" value="1"/>
</dbReference>
<dbReference type="EMBL" id="CP089984">
    <property type="protein sequence ID" value="WXB15839.1"/>
    <property type="molecule type" value="Genomic_DNA"/>
</dbReference>
<dbReference type="Proteomes" id="UP001370348">
    <property type="component" value="Chromosome"/>
</dbReference>
<evidence type="ECO:0000313" key="3">
    <source>
        <dbReference type="EMBL" id="WXB15839.1"/>
    </source>
</evidence>
<protein>
    <submittedName>
        <fullName evidence="3">Lactonase family protein</fullName>
    </submittedName>
</protein>
<dbReference type="InterPro" id="IPR050282">
    <property type="entry name" value="Cycloisomerase_2"/>
</dbReference>
<reference evidence="3 4" key="1">
    <citation type="submission" date="2021-12" db="EMBL/GenBank/DDBJ databases">
        <title>Discovery of the Pendulisporaceae a myxobacterial family with distinct sporulation behavior and unique specialized metabolism.</title>
        <authorList>
            <person name="Garcia R."/>
            <person name="Popoff A."/>
            <person name="Bader C.D."/>
            <person name="Loehr J."/>
            <person name="Walesch S."/>
            <person name="Walt C."/>
            <person name="Boldt J."/>
            <person name="Bunk B."/>
            <person name="Haeckl F.J.F.P.J."/>
            <person name="Gunesch A.P."/>
            <person name="Birkelbach J."/>
            <person name="Nuebel U."/>
            <person name="Pietschmann T."/>
            <person name="Bach T."/>
            <person name="Mueller R."/>
        </authorList>
    </citation>
    <scope>NUCLEOTIDE SEQUENCE [LARGE SCALE GENOMIC DNA]</scope>
    <source>
        <strain evidence="3 4">MSr11954</strain>
    </source>
</reference>
<gene>
    <name evidence="3" type="ORF">LZC94_00910</name>
</gene>
<evidence type="ECO:0000256" key="2">
    <source>
        <dbReference type="ARBA" id="ARBA00022526"/>
    </source>
</evidence>
<evidence type="ECO:0000256" key="1">
    <source>
        <dbReference type="ARBA" id="ARBA00005564"/>
    </source>
</evidence>
<dbReference type="RefSeq" id="WP_394825473.1">
    <property type="nucleotide sequence ID" value="NZ_CP089984.1"/>
</dbReference>
<comment type="similarity">
    <text evidence="1">Belongs to the cycloisomerase 2 family.</text>
</comment>
<dbReference type="Pfam" id="PF10282">
    <property type="entry name" value="Lactonase"/>
    <property type="match status" value="1"/>
</dbReference>
<sequence length="380" mass="40682">MSEEKEGRGIVKRRQFLAAVGIAGIGGALWARKVWRSESEKGSGVIYIGGYSTPSGLTIARLDEKTGALIALGQVPDVPKASWFAYSADRRFLYLTNEFETAGQLTALDVSDPKQPKVLGTQPSRGAAPTHVTVHPSGRHLLTANYGDATVAVHRIEADGRIGESTDLVRQTGTQREAHAHQVLVDPSGKWVLVVDLGADSVFVYAFDPAAGKLKQHAKVTLPTGTGPRHLAFHPTANRVYILGELVPVVTVATWDDKSGELTLGQVVGTVAPGTTSTNYPGEIAISSDGKFVYASNRGENSIATFAVQDQGARLEFLGTTPTGGNWPRHFVLSPDEHWMYVSNQRSNSVTWLPRDPTTGRLGSSAGSLEVQTAAIVSFR</sequence>
<dbReference type="InterPro" id="IPR015943">
    <property type="entry name" value="WD40/YVTN_repeat-like_dom_sf"/>
</dbReference>
<keyword evidence="2" id="KW-0119">Carbohydrate metabolism</keyword>
<dbReference type="InterPro" id="IPR019405">
    <property type="entry name" value="Lactonase_7-beta_prop"/>
</dbReference>